<dbReference type="InterPro" id="IPR002656">
    <property type="entry name" value="Acyl_transf_3_dom"/>
</dbReference>
<dbReference type="PANTHER" id="PTHR23028">
    <property type="entry name" value="ACETYLTRANSFERASE"/>
    <property type="match status" value="1"/>
</dbReference>
<evidence type="ECO:0000259" key="3">
    <source>
        <dbReference type="Pfam" id="PF01757"/>
    </source>
</evidence>
<feature type="transmembrane region" description="Helical" evidence="2">
    <location>
        <begin position="185"/>
        <end position="208"/>
    </location>
</feature>
<evidence type="ECO:0000313" key="6">
    <source>
        <dbReference type="Proteomes" id="UP000597341"/>
    </source>
</evidence>
<keyword evidence="6" id="KW-1185">Reference proteome</keyword>
<proteinExistence type="predicted"/>
<name>A0ABQ3HMW3_9ACTN</name>
<feature type="transmembrane region" description="Helical" evidence="2">
    <location>
        <begin position="338"/>
        <end position="355"/>
    </location>
</feature>
<keyword evidence="5" id="KW-0012">Acyltransferase</keyword>
<evidence type="ECO:0000256" key="2">
    <source>
        <dbReference type="SAM" id="Phobius"/>
    </source>
</evidence>
<feature type="transmembrane region" description="Helical" evidence="2">
    <location>
        <begin position="376"/>
        <end position="395"/>
    </location>
</feature>
<accession>A0ABQ3HMW3</accession>
<organism evidence="5 6">
    <name type="scientific">Nocardioides flavus</name>
    <name type="common">ex Wang et al. 2016</name>
    <dbReference type="NCBI Taxonomy" id="2058780"/>
    <lineage>
        <taxon>Bacteria</taxon>
        <taxon>Bacillati</taxon>
        <taxon>Actinomycetota</taxon>
        <taxon>Actinomycetes</taxon>
        <taxon>Propionibacteriales</taxon>
        <taxon>Nocardioidaceae</taxon>
        <taxon>Nocardioides</taxon>
    </lineage>
</organism>
<evidence type="ECO:0000256" key="1">
    <source>
        <dbReference type="SAM" id="MobiDB-lite"/>
    </source>
</evidence>
<dbReference type="PANTHER" id="PTHR23028:SF53">
    <property type="entry name" value="ACYL_TRANSF_3 DOMAIN-CONTAINING PROTEIN"/>
    <property type="match status" value="1"/>
</dbReference>
<sequence length="697" mass="75371">MIGAVRDRDDARVERDRRPGHHRPDIQALRALAVTLVVVYHFWPDMLPGGFIGVDVFFVISGFLITGALLRRPPTAIGDLGAFWSRRILRLIPAATLTIVVTLVVIWVFRPTPEWPPAARHGLTSMFYVENWRLISDATDYLRAHSAASPFQHFWSLSIEEQFYVLWPLLVALGALLDRRLRRNGLAVVMLLGAVSVASLLSSFALSWERPAEAYFATPARMWQLGAGGLLAWLVLHRPVRLSASLRGGSAIVGLAVVVASAFLIDGDTVYPGWAALLPTVAAAILIHADDPDGRLALRRLTHARPVQFVGDCSYAIYLWHWPIVVLAPGVLGVERGLLLSLTLIALTLALAWLSTTYVENVLRPRSGAERIGRRAVVVLITCSAVVVALCWAILRSATAAVDAAEDRVEQLLPTALEPTCVGAGALDASLSCDQPDELVTAPEFTRSDLPLSVIVGQCINWPPFGELISCSVGDTTAPVKKVALFGNSHAGHWEPALAAIAEEHQWQVDTYTIGACQPVRDDVAEPVTASPDPAACNRIVGEAMDRITAGYDLVVMSTLDRDSGSSEIYRPTLRRFADEGIPVLVIRDTPAPFDPDYDTVSCVSERLADTSACDGAPEDWIGADPLTEEAQSLGSDLVATVDLNDRICREDVCPAVIGGVIVYADFNHLSATFSRTLAPYLEPAVLRAMATTGADG</sequence>
<dbReference type="Pfam" id="PF01757">
    <property type="entry name" value="Acyl_transf_3"/>
    <property type="match status" value="1"/>
</dbReference>
<dbReference type="InterPro" id="IPR043968">
    <property type="entry name" value="SGNH"/>
</dbReference>
<evidence type="ECO:0000259" key="4">
    <source>
        <dbReference type="Pfam" id="PF19040"/>
    </source>
</evidence>
<feature type="transmembrane region" description="Helical" evidence="2">
    <location>
        <begin position="248"/>
        <end position="265"/>
    </location>
</feature>
<comment type="caution">
    <text evidence="5">The sequence shown here is derived from an EMBL/GenBank/DDBJ whole genome shotgun (WGS) entry which is preliminary data.</text>
</comment>
<dbReference type="InterPro" id="IPR050879">
    <property type="entry name" value="Acyltransferase_3"/>
</dbReference>
<feature type="transmembrane region" description="Helical" evidence="2">
    <location>
        <begin position="27"/>
        <end position="43"/>
    </location>
</feature>
<keyword evidence="2" id="KW-0812">Transmembrane</keyword>
<feature type="transmembrane region" description="Helical" evidence="2">
    <location>
        <begin position="49"/>
        <end position="70"/>
    </location>
</feature>
<evidence type="ECO:0000313" key="5">
    <source>
        <dbReference type="EMBL" id="GHE18591.1"/>
    </source>
</evidence>
<dbReference type="GO" id="GO:0016746">
    <property type="term" value="F:acyltransferase activity"/>
    <property type="evidence" value="ECO:0007669"/>
    <property type="project" value="UniProtKB-KW"/>
</dbReference>
<feature type="transmembrane region" description="Helical" evidence="2">
    <location>
        <begin position="271"/>
        <end position="289"/>
    </location>
</feature>
<feature type="transmembrane region" description="Helical" evidence="2">
    <location>
        <begin position="309"/>
        <end position="332"/>
    </location>
</feature>
<gene>
    <name evidence="5" type="ORF">GCM10011376_32010</name>
</gene>
<feature type="region of interest" description="Disordered" evidence="1">
    <location>
        <begin position="1"/>
        <end position="20"/>
    </location>
</feature>
<keyword evidence="2" id="KW-1133">Transmembrane helix</keyword>
<keyword evidence="2" id="KW-0472">Membrane</keyword>
<feature type="transmembrane region" description="Helical" evidence="2">
    <location>
        <begin position="91"/>
        <end position="109"/>
    </location>
</feature>
<protein>
    <submittedName>
        <fullName evidence="5">Acyltransferase</fullName>
    </submittedName>
</protein>
<reference evidence="6" key="1">
    <citation type="journal article" date="2019" name="Int. J. Syst. Evol. Microbiol.">
        <title>The Global Catalogue of Microorganisms (GCM) 10K type strain sequencing project: providing services to taxonomists for standard genome sequencing and annotation.</title>
        <authorList>
            <consortium name="The Broad Institute Genomics Platform"/>
            <consortium name="The Broad Institute Genome Sequencing Center for Infectious Disease"/>
            <person name="Wu L."/>
            <person name="Ma J."/>
        </authorList>
    </citation>
    <scope>NUCLEOTIDE SEQUENCE [LARGE SCALE GENOMIC DNA]</scope>
    <source>
        <strain evidence="6">CGMCC 1.12791</strain>
    </source>
</reference>
<feature type="domain" description="SGNH" evidence="4">
    <location>
        <begin position="470"/>
        <end position="684"/>
    </location>
</feature>
<dbReference type="Pfam" id="PF19040">
    <property type="entry name" value="SGNH"/>
    <property type="match status" value="1"/>
</dbReference>
<feature type="transmembrane region" description="Helical" evidence="2">
    <location>
        <begin position="162"/>
        <end position="178"/>
    </location>
</feature>
<dbReference type="EMBL" id="BNAD01000011">
    <property type="protein sequence ID" value="GHE18591.1"/>
    <property type="molecule type" value="Genomic_DNA"/>
</dbReference>
<keyword evidence="5" id="KW-0808">Transferase</keyword>
<dbReference type="Proteomes" id="UP000597341">
    <property type="component" value="Unassembled WGS sequence"/>
</dbReference>
<feature type="domain" description="Acyltransferase 3" evidence="3">
    <location>
        <begin position="25"/>
        <end position="355"/>
    </location>
</feature>
<feature type="transmembrane region" description="Helical" evidence="2">
    <location>
        <begin position="214"/>
        <end position="236"/>
    </location>
</feature>